<proteinExistence type="predicted"/>
<reference evidence="1" key="1">
    <citation type="submission" date="2022-02" db="EMBL/GenBank/DDBJ databases">
        <title>Towards deciphering the DNA virus diversity associated with rodent species in the families Cricetidae and Heteromyidae.</title>
        <authorList>
            <person name="Lund M."/>
            <person name="Larsen B.B."/>
            <person name="Gryseels S."/>
            <person name="Kraberger S."/>
            <person name="Rowsey D.M."/>
            <person name="Steger L."/>
            <person name="Yule K.M."/>
            <person name="Upham N.S."/>
            <person name="Worobey M."/>
            <person name="Van Doorslaer K."/>
            <person name="Varsani A."/>
        </authorList>
    </citation>
    <scope>NUCLEOTIDE SEQUENCE</scope>
    <source>
        <strain evidence="1">NeonRodF8_53</strain>
    </source>
</reference>
<protein>
    <submittedName>
        <fullName evidence="1">DNA pilot protein</fullName>
    </submittedName>
</protein>
<organism evidence="1">
    <name type="scientific">Peromfec virus RodF8_53</name>
    <dbReference type="NCBI Taxonomy" id="2929382"/>
    <lineage>
        <taxon>Viruses</taxon>
        <taxon>Monodnaviria</taxon>
        <taxon>Sangervirae</taxon>
        <taxon>Phixviricota</taxon>
        <taxon>Malgrandaviricetes</taxon>
        <taxon>Petitvirales</taxon>
        <taxon>Microviridae</taxon>
    </lineage>
</organism>
<dbReference type="EMBL" id="OM869629">
    <property type="protein sequence ID" value="UPW41570.1"/>
    <property type="molecule type" value="Genomic_DNA"/>
</dbReference>
<accession>A0A976N2N7</accession>
<sequence>MSTAFDVSSTGVDTNFMRNLLDPKTVDMEFNAYQANLDRQFNAEQAQINRDWQERMSNTAYQRASADMQAAGLNPALMYGSGAAASSGSGARASGSMSGLPSLINSAFNLAATIIGRKVGAARIYKTYNIKN</sequence>
<evidence type="ECO:0000313" key="1">
    <source>
        <dbReference type="EMBL" id="UPW41570.1"/>
    </source>
</evidence>
<name>A0A976N2N7_9VIRU</name>